<evidence type="ECO:0000256" key="1">
    <source>
        <dbReference type="ARBA" id="ARBA00022737"/>
    </source>
</evidence>
<dbReference type="InterPro" id="IPR001119">
    <property type="entry name" value="SLH_dom"/>
</dbReference>
<feature type="region of interest" description="Disordered" evidence="2">
    <location>
        <begin position="493"/>
        <end position="524"/>
    </location>
</feature>
<dbReference type="KEGG" id="gfe:Gferi_20085"/>
<organism evidence="4 5">
    <name type="scientific">Geosporobacter ferrireducens</name>
    <dbReference type="NCBI Taxonomy" id="1424294"/>
    <lineage>
        <taxon>Bacteria</taxon>
        <taxon>Bacillati</taxon>
        <taxon>Bacillota</taxon>
        <taxon>Clostridia</taxon>
        <taxon>Peptostreptococcales</taxon>
        <taxon>Thermotaleaceae</taxon>
        <taxon>Geosporobacter</taxon>
    </lineage>
</organism>
<dbReference type="PROSITE" id="PS50012">
    <property type="entry name" value="RCC1_3"/>
    <property type="match status" value="12"/>
</dbReference>
<dbReference type="PANTHER" id="PTHR22870">
    <property type="entry name" value="REGULATOR OF CHROMOSOME CONDENSATION"/>
    <property type="match status" value="1"/>
</dbReference>
<dbReference type="InterPro" id="IPR000408">
    <property type="entry name" value="Reg_chr_condens"/>
</dbReference>
<dbReference type="InterPro" id="IPR025883">
    <property type="entry name" value="Cadherin-like_domain"/>
</dbReference>
<dbReference type="PROSITE" id="PS51272">
    <property type="entry name" value="SLH"/>
    <property type="match status" value="3"/>
</dbReference>
<dbReference type="Pfam" id="PF25390">
    <property type="entry name" value="WD40_RLD"/>
    <property type="match status" value="2"/>
</dbReference>
<dbReference type="Pfam" id="PF00415">
    <property type="entry name" value="RCC1"/>
    <property type="match status" value="5"/>
</dbReference>
<keyword evidence="5" id="KW-1185">Reference proteome</keyword>
<dbReference type="InterPro" id="IPR051210">
    <property type="entry name" value="Ub_ligase/GEF_domain"/>
</dbReference>
<dbReference type="RefSeq" id="WP_069979671.1">
    <property type="nucleotide sequence ID" value="NZ_CP017269.1"/>
</dbReference>
<sequence>MVKKVRHIRIMAYIMLFAILVNLFSSFIPENAVFANEISSYTTSPAVAGGNGFSIVLAPNGTVFGAGKNQFGQLGGGTITTPIPNFSQIKAISAGTDHAVALKADGTVWAWGKNNQNQVGDGTTTNRSIPTQVAGLTEIIAIVANGDHSLVLKADGTVWAWGKNDKGQLGDGTTTNRSTPVQVTDITNAVSIAAGSQHSLAVKSDGTVRTWGLNDSGRLGDGTTTDRRTPVQVSGLTGVVAVSGGKDHSLALKSDGTIWAWGKNGSGQLGDGTTTARTSPVQISGLSQVIKIATWGDHALALTVSGTVWAWGNNGSGRLGDGTTTNRTSPVQVTNLNTVEAIATGNDHSLAIKADETLWAWGNNGDGRLGDGTTTNRTIPVQSSLATIAKSNNANLINLTISQGVLSPAFSSSIVDYRVTVTDSVYGIDMIATLADLNASMKINGISQISGRVCTIDLDEGENIVDILVRAEDGITEKNYIITVDRIISDGEDIEAPVNPIEPEPDSEPDRGDSNSNDPPPEEVLLGENANLADILMSYGDLMPTFDNRVTEYNLAVDHDRNTIDVTAWLEDSNASMKLNGINLSNGMPRMLELNIGENIVTIQVTAEDGSTKKTYRVTINRKKGIQDPMGDRIQVAAGNNHSLGLKGDGTVWAWGNNENGRLGDGTTANSNTPVQVSNLTDVIAVAAGNGHSIALKADGTVWSWGKNDKGQLGDGTTVQKSTPVQVTSLTNVIAITAGHTHTLALKADGTLWAWGENGSGRLGDNSTSQRSTPVQVRKGVTDSSDAFLQGVVAIAAGKEHSVALREDGRVYTWGKGENGMLGNGSSSGSNTPVQVNNLTDVIAISAQGEHTMALKSNGTLWAWGKNDKGQLGDNTTTNRTSPVQVSGVTDIRKIAAGNNFSVVLKADGTVWAWGNNEKGQVGDGTTTQRNTSVQVLKGSSESTNQYLQDIVDISAGNNYVLAVKFNNTVWAWGDNGNGRLGDGTATNQSTPVMNLLMGNHEDLPEEPNEPLVEDIELEGDYWLPENLSTFQINLEFNLLKDILGLLDPKYIPQEPGEDAEEPGEDTEEPGEDAEEPGEDTEEPGEDTEEPGEDAEEPGEESQTPNSPSGKKKTSDHGDKMASNPARENQLVEITGSKNSQHGRINSHVLKDVINQMKDKTAIQVEIPKSNAKTVLELDADALSILMENKTIFIVNDGEASYVIPHDLAVLEKMSWEKGSIQGLRITMERISLTSMDTMGYKIIGSPVGFMMEAVFANETVEVKYFENQYVERRIVLDRAVDPRKCVGVVWENNDWKPVPTTFIQENGKTVAVIKRNGNSIYAVIEHEKTFEDIHSHWAKSNIELLASKKVVKGMEEGKFIPNNNVTRAQFVTMLIGSLGYKADDVAIKPFKDVQANSWYEKHVYAAMKLGIVTGYEDGTFKPDKEITREEMAVMISKTVQVLKELDRSTTSTRIADRDQVSPWAQLATDVAIELGIMKGYADQSFKPKNKATRAEAVTVFKNMMEYLDFITY</sequence>
<feature type="domain" description="SLH" evidence="3">
    <location>
        <begin position="1387"/>
        <end position="1450"/>
    </location>
</feature>
<feature type="compositionally biased region" description="Acidic residues" evidence="2">
    <location>
        <begin position="1056"/>
        <end position="1100"/>
    </location>
</feature>
<keyword evidence="1" id="KW-0677">Repeat</keyword>
<reference evidence="4 5" key="1">
    <citation type="submission" date="2016-09" db="EMBL/GenBank/DDBJ databases">
        <title>Genomic analysis reveals versatility of anaerobic energy metabolism of Geosporobacter ferrireducens IRF9 of phylum Firmicutes.</title>
        <authorList>
            <person name="Kim S.-J."/>
        </authorList>
    </citation>
    <scope>NUCLEOTIDE SEQUENCE [LARGE SCALE GENOMIC DNA]</scope>
    <source>
        <strain evidence="4 5">IRF9</strain>
    </source>
</reference>
<dbReference type="Pfam" id="PF12733">
    <property type="entry name" value="Cadherin-like"/>
    <property type="match status" value="2"/>
</dbReference>
<evidence type="ECO:0000313" key="4">
    <source>
        <dbReference type="EMBL" id="AOT71631.1"/>
    </source>
</evidence>
<name>A0A1D8GL59_9FIRM</name>
<evidence type="ECO:0000256" key="2">
    <source>
        <dbReference type="SAM" id="MobiDB-lite"/>
    </source>
</evidence>
<dbReference type="PRINTS" id="PR00633">
    <property type="entry name" value="RCCNDNSATION"/>
</dbReference>
<feature type="domain" description="SLH" evidence="3">
    <location>
        <begin position="1326"/>
        <end position="1386"/>
    </location>
</feature>
<protein>
    <recommendedName>
        <fullName evidence="3">SLH domain-containing protein</fullName>
    </recommendedName>
</protein>
<feature type="domain" description="SLH" evidence="3">
    <location>
        <begin position="1452"/>
        <end position="1513"/>
    </location>
</feature>
<feature type="region of interest" description="Disordered" evidence="2">
    <location>
        <begin position="1051"/>
        <end position="1127"/>
    </location>
</feature>
<dbReference type="InterPro" id="IPR009091">
    <property type="entry name" value="RCC1/BLIP-II"/>
</dbReference>
<accession>A0A1D8GL59</accession>
<evidence type="ECO:0000313" key="5">
    <source>
        <dbReference type="Proteomes" id="UP000095743"/>
    </source>
</evidence>
<gene>
    <name evidence="4" type="ORF">Gferi_20085</name>
</gene>
<dbReference type="Proteomes" id="UP000095743">
    <property type="component" value="Chromosome"/>
</dbReference>
<dbReference type="PROSITE" id="PS00626">
    <property type="entry name" value="RCC1_2"/>
    <property type="match status" value="7"/>
</dbReference>
<dbReference type="STRING" id="1424294.Gferi_20085"/>
<dbReference type="EMBL" id="CP017269">
    <property type="protein sequence ID" value="AOT71631.1"/>
    <property type="molecule type" value="Genomic_DNA"/>
</dbReference>
<dbReference type="SUPFAM" id="SSF50985">
    <property type="entry name" value="RCC1/BLIP-II"/>
    <property type="match status" value="4"/>
</dbReference>
<dbReference type="OrthoDB" id="6372180at2"/>
<evidence type="ECO:0000259" key="3">
    <source>
        <dbReference type="PROSITE" id="PS51272"/>
    </source>
</evidence>
<dbReference type="PANTHER" id="PTHR22870:SF408">
    <property type="entry name" value="OS09G0560450 PROTEIN"/>
    <property type="match status" value="1"/>
</dbReference>
<dbReference type="Pfam" id="PF00395">
    <property type="entry name" value="SLH"/>
    <property type="match status" value="3"/>
</dbReference>
<dbReference type="InterPro" id="IPR058923">
    <property type="entry name" value="RCC1-like_dom"/>
</dbReference>
<proteinExistence type="predicted"/>
<dbReference type="Gene3D" id="2.130.10.30">
    <property type="entry name" value="Regulator of chromosome condensation 1/beta-lactamase-inhibitor protein II"/>
    <property type="match status" value="5"/>
</dbReference>